<dbReference type="GO" id="GO:0005634">
    <property type="term" value="C:nucleus"/>
    <property type="evidence" value="ECO:0007669"/>
    <property type="project" value="UniProtKB-SubCell"/>
</dbReference>
<dbReference type="InterPro" id="IPR016024">
    <property type="entry name" value="ARM-type_fold"/>
</dbReference>
<dbReference type="InterPro" id="IPR001494">
    <property type="entry name" value="Importin-beta_N"/>
</dbReference>
<dbReference type="SMART" id="SM00913">
    <property type="entry name" value="IBN_N"/>
    <property type="match status" value="1"/>
</dbReference>
<name>A0A9P8RPZ1_9PEZI</name>
<dbReference type="SUPFAM" id="SSF48371">
    <property type="entry name" value="ARM repeat"/>
    <property type="match status" value="1"/>
</dbReference>
<dbReference type="AlphaFoldDB" id="A0A9P8RPZ1"/>
<dbReference type="Pfam" id="PF24140">
    <property type="entry name" value="TPR_TNPO3_IPO13_3rd"/>
    <property type="match status" value="1"/>
</dbReference>
<dbReference type="Proteomes" id="UP000750711">
    <property type="component" value="Unassembled WGS sequence"/>
</dbReference>
<dbReference type="InterPro" id="IPR051345">
    <property type="entry name" value="Importin_beta-like_NTR"/>
</dbReference>
<sequence>MASNGVAAQQAFAPVLSALATLQGNVERTQKSQAHDFLEKFQKSPEAWTTTHSMLQYADVTSEAKVFAATTLKGKITYDIDQLPRESLVELRDSILSLLSSYRSGLRPIRTQLCVCLANLAIQMTEWKDVLQVVVSTLGNNPESGDCVLEFLRVLPEEVTEGRKITLTEEELDARTTELLGDNAAQVLRLLTQYSQSSASAAVNPQLMECITSWLREIPVSEIVKSPLLGTIVDALSSDSSFEAAVECLCAIFKETRDVDDNIDVIRTLFLRVTSLRSKIAETAEGGDPDTFKGFARLFAEAGEAWVILIARMPTQFRPLVESVLECAARDKDKEAISLTFNFWYELKLYLVLEKYIEARVQLVDVFSRLVDIMIKHLEFPVPHGPDEGDLFDGDREQEEKFREFRHQMGDVLKDCCEVIGVTECLSKSFELIQRWVTTYAPQASDNKVPHWQELEAPLFSMRAMGRMVDKEENIILPQLMPLIVLIPDHEKVRFAAIMVLGRYTEWTSEHPDFLEPQLNYIIAAFNNKSKDVVRAAAMALKFFCVDCKTLLVGHAAQLETFYESILDKLPPASQEEVTEGVASVVSVQPIDRLYETLKLYCDPIVRKLMAKANAAHDEKGKLAVADHLQLLTLFIQVVNPYVPSGQENPAVKYCQEIFPILRAIVNNFNGFTPICERVCRCWRYMLISYRTAMQPLLPQLAENLVSGFASSRLGCFLWVTSSVVREFSDERELVDQATTEAIYQFFEQQCLTMLRALDKVPPEDLPDVIEDFFRLLIDALLYYPYRFLPSPLFSPIFDAALTALTLQQAEPLRATLHYLRDVLGYGGDNPPSTAFAKSPPEFQRIVKALLTAKGEILVQRILTGLMFNFPRDNMSDASGVLLALVELLPDSVAPWILSTIQMLPAGSVSQNESDRVMGSINKYAVFTRPSKFNLS</sequence>
<keyword evidence="5" id="KW-1185">Reference proteome</keyword>
<dbReference type="PANTHER" id="PTHR12363">
    <property type="entry name" value="TRANSPORTIN 3 AND IMPORTIN 13"/>
    <property type="match status" value="1"/>
</dbReference>
<evidence type="ECO:0000259" key="3">
    <source>
        <dbReference type="PROSITE" id="PS50166"/>
    </source>
</evidence>
<dbReference type="InterPro" id="IPR013598">
    <property type="entry name" value="Exportin-1/Importin-b-like"/>
</dbReference>
<gene>
    <name evidence="4" type="ORF">GP486_003923</name>
</gene>
<dbReference type="PANTHER" id="PTHR12363:SF53">
    <property type="entry name" value="MRNA TRANSPORT REGULATOR MTR10"/>
    <property type="match status" value="1"/>
</dbReference>
<dbReference type="GO" id="GO:0005737">
    <property type="term" value="C:cytoplasm"/>
    <property type="evidence" value="ECO:0007669"/>
    <property type="project" value="TreeGrafter"/>
</dbReference>
<organism evidence="4 5">
    <name type="scientific">Trichoglossum hirsutum</name>
    <dbReference type="NCBI Taxonomy" id="265104"/>
    <lineage>
        <taxon>Eukaryota</taxon>
        <taxon>Fungi</taxon>
        <taxon>Dikarya</taxon>
        <taxon>Ascomycota</taxon>
        <taxon>Pezizomycotina</taxon>
        <taxon>Geoglossomycetes</taxon>
        <taxon>Geoglossales</taxon>
        <taxon>Geoglossaceae</taxon>
        <taxon>Trichoglossum</taxon>
    </lineage>
</organism>
<comment type="function">
    <text evidence="2">tRNA nucleus export receptor which facilitates tRNA translocation across the nuclear pore complex. Involved in pre-tRNA splicing, probably by affecting the interaction of pre-tRNA with splicing endonuclease.</text>
</comment>
<comment type="caution">
    <text evidence="4">The sequence shown here is derived from an EMBL/GenBank/DDBJ whole genome shotgun (WGS) entry which is preliminary data.</text>
</comment>
<dbReference type="InterPro" id="IPR058537">
    <property type="entry name" value="TPR_TNPO3_IPO13_4th"/>
</dbReference>
<dbReference type="Pfam" id="PF24139">
    <property type="entry name" value="TPR_TNPO3_IPO13_4th"/>
    <property type="match status" value="1"/>
</dbReference>
<evidence type="ECO:0000313" key="4">
    <source>
        <dbReference type="EMBL" id="KAH0559558.1"/>
    </source>
</evidence>
<dbReference type="PROSITE" id="PS50166">
    <property type="entry name" value="IMPORTIN_B_NT"/>
    <property type="match status" value="1"/>
</dbReference>
<keyword evidence="1" id="KW-0819">tRNA processing</keyword>
<reference evidence="4" key="1">
    <citation type="submission" date="2021-03" db="EMBL/GenBank/DDBJ databases">
        <title>Comparative genomics and phylogenomic investigation of the class Geoglossomycetes provide insights into ecological specialization and systematics.</title>
        <authorList>
            <person name="Melie T."/>
            <person name="Pirro S."/>
            <person name="Miller A.N."/>
            <person name="Quandt A."/>
        </authorList>
    </citation>
    <scope>NUCLEOTIDE SEQUENCE</scope>
    <source>
        <strain evidence="4">CAQ_001_2017</strain>
    </source>
</reference>
<dbReference type="InterPro" id="IPR057942">
    <property type="entry name" value="TPR_TNPO3_IPO13_3rd"/>
</dbReference>
<dbReference type="InterPro" id="IPR011989">
    <property type="entry name" value="ARM-like"/>
</dbReference>
<protein>
    <recommendedName>
        <fullName evidence="3">Importin N-terminal domain-containing protein</fullName>
    </recommendedName>
</protein>
<dbReference type="FunFam" id="1.25.10.10:FF:000266">
    <property type="entry name" value="mRNA transport regulator MTR10"/>
    <property type="match status" value="1"/>
</dbReference>
<dbReference type="Gene3D" id="1.25.10.10">
    <property type="entry name" value="Leucine-rich Repeat Variant"/>
    <property type="match status" value="1"/>
</dbReference>
<dbReference type="Pfam" id="PF24138">
    <property type="entry name" value="TPR_TNPO3_IPO13_2nd"/>
    <property type="match status" value="1"/>
</dbReference>
<dbReference type="EMBL" id="JAGHQM010000570">
    <property type="protein sequence ID" value="KAH0559558.1"/>
    <property type="molecule type" value="Genomic_DNA"/>
</dbReference>
<evidence type="ECO:0000256" key="1">
    <source>
        <dbReference type="ARBA" id="ARBA00022694"/>
    </source>
</evidence>
<evidence type="ECO:0000256" key="2">
    <source>
        <dbReference type="ARBA" id="ARBA00025147"/>
    </source>
</evidence>
<dbReference type="GO" id="GO:0031267">
    <property type="term" value="F:small GTPase binding"/>
    <property type="evidence" value="ECO:0007669"/>
    <property type="project" value="InterPro"/>
</dbReference>
<dbReference type="Pfam" id="PF03810">
    <property type="entry name" value="IBN_N"/>
    <property type="match status" value="1"/>
</dbReference>
<evidence type="ECO:0000313" key="5">
    <source>
        <dbReference type="Proteomes" id="UP000750711"/>
    </source>
</evidence>
<dbReference type="GO" id="GO:0008033">
    <property type="term" value="P:tRNA processing"/>
    <property type="evidence" value="ECO:0007669"/>
    <property type="project" value="UniProtKB-KW"/>
</dbReference>
<feature type="domain" description="Importin N-terminal" evidence="3">
    <location>
        <begin position="34"/>
        <end position="101"/>
    </location>
</feature>
<proteinExistence type="predicted"/>
<accession>A0A9P8RPZ1</accession>
<dbReference type="Pfam" id="PF08389">
    <property type="entry name" value="Xpo1"/>
    <property type="match status" value="1"/>
</dbReference>
<dbReference type="GO" id="GO:0006606">
    <property type="term" value="P:protein import into nucleus"/>
    <property type="evidence" value="ECO:0007669"/>
    <property type="project" value="TreeGrafter"/>
</dbReference>
<dbReference type="InterPro" id="IPR057941">
    <property type="entry name" value="TPR_TNPO3_IPO13_2nd"/>
</dbReference>